<evidence type="ECO:0000313" key="2">
    <source>
        <dbReference type="EMBL" id="QTC90406.1"/>
    </source>
</evidence>
<evidence type="ECO:0000256" key="1">
    <source>
        <dbReference type="SAM" id="MobiDB-lite"/>
    </source>
</evidence>
<dbReference type="Proteomes" id="UP000663918">
    <property type="component" value="Chromosome"/>
</dbReference>
<dbReference type="AlphaFoldDB" id="A0A975BZ02"/>
<proteinExistence type="predicted"/>
<dbReference type="EMBL" id="CP062222">
    <property type="protein sequence ID" value="QTC90406.1"/>
    <property type="molecule type" value="Genomic_DNA"/>
</dbReference>
<keyword evidence="3" id="KW-1185">Reference proteome</keyword>
<evidence type="ECO:0000313" key="3">
    <source>
        <dbReference type="Proteomes" id="UP000663918"/>
    </source>
</evidence>
<feature type="region of interest" description="Disordered" evidence="1">
    <location>
        <begin position="46"/>
        <end position="67"/>
    </location>
</feature>
<organism evidence="2 3">
    <name type="scientific">Brevundimonas goettingensis</name>
    <dbReference type="NCBI Taxonomy" id="2774190"/>
    <lineage>
        <taxon>Bacteria</taxon>
        <taxon>Pseudomonadati</taxon>
        <taxon>Pseudomonadota</taxon>
        <taxon>Alphaproteobacteria</taxon>
        <taxon>Caulobacterales</taxon>
        <taxon>Caulobacteraceae</taxon>
        <taxon>Brevundimonas</taxon>
    </lineage>
</organism>
<gene>
    <name evidence="2" type="ORF">IFJ75_14125</name>
</gene>
<dbReference type="RefSeq" id="WP_207868822.1">
    <property type="nucleotide sequence ID" value="NZ_CP062222.1"/>
</dbReference>
<reference evidence="2" key="1">
    <citation type="submission" date="2020-09" db="EMBL/GenBank/DDBJ databases">
        <title>Brevundimonas sp. LVF2 isolated from a puddle in Goettingen, Germany.</title>
        <authorList>
            <person name="Friedrich I."/>
            <person name="Klassen A."/>
            <person name="Hannes N."/>
            <person name="Schneider D."/>
            <person name="Hertel R."/>
            <person name="Daniel R."/>
        </authorList>
    </citation>
    <scope>NUCLEOTIDE SEQUENCE</scope>
    <source>
        <strain evidence="2">LVF2</strain>
    </source>
</reference>
<name>A0A975BZ02_9CAUL</name>
<accession>A0A975BZ02</accession>
<sequence length="119" mass="12600">MLPLMLMLVADPLAGAPTPPPAAPPVRMIDADEVIGRVAAAQQAAQRDCRNGEVHQAGDSATVRGADTRSPLSDLMFRQGDPVSVTLLLERRIGQCSVPISYDVTTPDGRLPSFPARAQ</sequence>
<dbReference type="KEGG" id="bgoe:IFJ75_14125"/>
<protein>
    <submittedName>
        <fullName evidence="2">Uncharacterized protein</fullName>
    </submittedName>
</protein>